<evidence type="ECO:0000313" key="2">
    <source>
        <dbReference type="EMBL" id="GFD59240.1"/>
    </source>
</evidence>
<dbReference type="EMBL" id="BKCJ011862581">
    <property type="protein sequence ID" value="GFD59240.1"/>
    <property type="molecule type" value="Genomic_DNA"/>
</dbReference>
<protein>
    <submittedName>
        <fullName evidence="2">Uncharacterized protein</fullName>
    </submittedName>
</protein>
<feature type="non-terminal residue" evidence="2">
    <location>
        <position position="1"/>
    </location>
</feature>
<comment type="caution">
    <text evidence="2">The sequence shown here is derived from an EMBL/GenBank/DDBJ whole genome shotgun (WGS) entry which is preliminary data.</text>
</comment>
<dbReference type="AlphaFoldDB" id="A0A699XLN2"/>
<reference evidence="2" key="1">
    <citation type="journal article" date="2019" name="Sci. Rep.">
        <title>Draft genome of Tanacetum cinerariifolium, the natural source of mosquito coil.</title>
        <authorList>
            <person name="Yamashiro T."/>
            <person name="Shiraishi A."/>
            <person name="Satake H."/>
            <person name="Nakayama K."/>
        </authorList>
    </citation>
    <scope>NUCLEOTIDE SEQUENCE</scope>
</reference>
<feature type="compositionally biased region" description="Basic and acidic residues" evidence="1">
    <location>
        <begin position="30"/>
        <end position="42"/>
    </location>
</feature>
<gene>
    <name evidence="2" type="ORF">Tci_931209</name>
</gene>
<feature type="compositionally biased region" description="Basic residues" evidence="1">
    <location>
        <begin position="1"/>
        <end position="13"/>
    </location>
</feature>
<feature type="compositionally biased region" description="Low complexity" evidence="1">
    <location>
        <begin position="14"/>
        <end position="24"/>
    </location>
</feature>
<accession>A0A699XLN2</accession>
<feature type="region of interest" description="Disordered" evidence="1">
    <location>
        <begin position="1"/>
        <end position="83"/>
    </location>
</feature>
<proteinExistence type="predicted"/>
<evidence type="ECO:0000256" key="1">
    <source>
        <dbReference type="SAM" id="MobiDB-lite"/>
    </source>
</evidence>
<feature type="non-terminal residue" evidence="2">
    <location>
        <position position="83"/>
    </location>
</feature>
<sequence length="83" mass="8722">GEPGQRRCHRRRSAAALARSAARLGQPGHLHSDRRGTRHDPCARQMGTGRGLPPAGRLARRRAGIPGPAVDQPVGTPAGRAGH</sequence>
<name>A0A699XLN2_TANCI</name>
<organism evidence="2">
    <name type="scientific">Tanacetum cinerariifolium</name>
    <name type="common">Dalmatian daisy</name>
    <name type="synonym">Chrysanthemum cinerariifolium</name>
    <dbReference type="NCBI Taxonomy" id="118510"/>
    <lineage>
        <taxon>Eukaryota</taxon>
        <taxon>Viridiplantae</taxon>
        <taxon>Streptophyta</taxon>
        <taxon>Embryophyta</taxon>
        <taxon>Tracheophyta</taxon>
        <taxon>Spermatophyta</taxon>
        <taxon>Magnoliopsida</taxon>
        <taxon>eudicotyledons</taxon>
        <taxon>Gunneridae</taxon>
        <taxon>Pentapetalae</taxon>
        <taxon>asterids</taxon>
        <taxon>campanulids</taxon>
        <taxon>Asterales</taxon>
        <taxon>Asteraceae</taxon>
        <taxon>Asteroideae</taxon>
        <taxon>Anthemideae</taxon>
        <taxon>Anthemidinae</taxon>
        <taxon>Tanacetum</taxon>
    </lineage>
</organism>